<keyword evidence="4 6" id="KW-1133">Transmembrane helix</keyword>
<dbReference type="InterPro" id="IPR005538">
    <property type="entry name" value="LrgA/CidA"/>
</dbReference>
<organism evidence="7 8">
    <name type="scientific">Ectothiorhodospira haloalkaliphila</name>
    <dbReference type="NCBI Taxonomy" id="421628"/>
    <lineage>
        <taxon>Bacteria</taxon>
        <taxon>Pseudomonadati</taxon>
        <taxon>Pseudomonadota</taxon>
        <taxon>Gammaproteobacteria</taxon>
        <taxon>Chromatiales</taxon>
        <taxon>Ectothiorhodospiraceae</taxon>
        <taxon>Ectothiorhodospira</taxon>
    </lineage>
</organism>
<dbReference type="GO" id="GO:0005886">
    <property type="term" value="C:plasma membrane"/>
    <property type="evidence" value="ECO:0007669"/>
    <property type="project" value="UniProtKB-SubCell"/>
</dbReference>
<dbReference type="PATRIC" id="fig|1354791.3.peg.2330"/>
<gene>
    <name evidence="7" type="ORF">M911_09405</name>
</gene>
<dbReference type="PANTHER" id="PTHR33931:SF2">
    <property type="entry name" value="HOLIN-LIKE PROTEIN CIDA"/>
    <property type="match status" value="1"/>
</dbReference>
<evidence type="ECO:0000256" key="4">
    <source>
        <dbReference type="ARBA" id="ARBA00022989"/>
    </source>
</evidence>
<keyword evidence="5 6" id="KW-0472">Membrane</keyword>
<dbReference type="AlphaFoldDB" id="W8KUS6"/>
<dbReference type="OrthoDB" id="385012at2"/>
<evidence type="ECO:0000256" key="2">
    <source>
        <dbReference type="ARBA" id="ARBA00022475"/>
    </source>
</evidence>
<evidence type="ECO:0000256" key="3">
    <source>
        <dbReference type="ARBA" id="ARBA00022692"/>
    </source>
</evidence>
<comment type="subcellular location">
    <subcellularLocation>
        <location evidence="1">Cell membrane</location>
        <topology evidence="1">Multi-pass membrane protein</topology>
    </subcellularLocation>
</comment>
<dbReference type="HOGENOM" id="CLU_113736_4_3_6"/>
<evidence type="ECO:0000313" key="8">
    <source>
        <dbReference type="Proteomes" id="UP000019442"/>
    </source>
</evidence>
<feature type="transmembrane region" description="Helical" evidence="6">
    <location>
        <begin position="86"/>
        <end position="105"/>
    </location>
</feature>
<reference evidence="7 8" key="1">
    <citation type="journal article" date="2014" name="J Genomics">
        <title>Draft Genome Sequence of the Extremely Halophilic Phototrophic Purple Sulfur Bacterium Halorhodospira halochloris.</title>
        <authorList>
            <person name="Singh K.S."/>
            <person name="Kirksey J."/>
            <person name="Hoff W.D."/>
            <person name="Deole R."/>
        </authorList>
    </citation>
    <scope>NUCLEOTIDE SEQUENCE [LARGE SCALE GENOMIC DNA]</scope>
    <source>
        <strain evidence="7 8">A</strain>
    </source>
</reference>
<keyword evidence="7" id="KW-0378">Hydrolase</keyword>
<keyword evidence="8" id="KW-1185">Reference proteome</keyword>
<keyword evidence="2" id="KW-1003">Cell membrane</keyword>
<feature type="transmembrane region" description="Helical" evidence="6">
    <location>
        <begin position="24"/>
        <end position="46"/>
    </location>
</feature>
<sequence length="119" mass="12892">MITAIIILLTCQLAGEVIVLWLDLPFPGPVLGMLILFGALLIRGGVPEYLKQTTDTLLRHLALLFVPAGVGLMVHFGLVARDWAPILLGLVVSTVLALGVTMLILSRLIRLRSRRAEDG</sequence>
<dbReference type="EMBL" id="CP007268">
    <property type="protein sequence ID" value="AHK79326.1"/>
    <property type="molecule type" value="Genomic_DNA"/>
</dbReference>
<name>W8KUS6_9GAMM</name>
<dbReference type="KEGG" id="hhc:M911_09405"/>
<protein>
    <submittedName>
        <fullName evidence="7">Murein hydrolase transporter LrgA</fullName>
    </submittedName>
</protein>
<reference evidence="8" key="2">
    <citation type="submission" date="2014-02" db="EMBL/GenBank/DDBJ databases">
        <title>Draft Genome Sequence of extremely halophilic bacteria Halorhodospira halochloris.</title>
        <authorList>
            <person name="Singh K.S."/>
        </authorList>
    </citation>
    <scope>NUCLEOTIDE SEQUENCE [LARGE SCALE GENOMIC DNA]</scope>
    <source>
        <strain evidence="8">A</strain>
    </source>
</reference>
<evidence type="ECO:0000256" key="5">
    <source>
        <dbReference type="ARBA" id="ARBA00023136"/>
    </source>
</evidence>
<dbReference type="Proteomes" id="UP000019442">
    <property type="component" value="Chromosome"/>
</dbReference>
<keyword evidence="3 6" id="KW-0812">Transmembrane</keyword>
<evidence type="ECO:0000256" key="6">
    <source>
        <dbReference type="SAM" id="Phobius"/>
    </source>
</evidence>
<evidence type="ECO:0000256" key="1">
    <source>
        <dbReference type="ARBA" id="ARBA00004651"/>
    </source>
</evidence>
<feature type="transmembrane region" description="Helical" evidence="6">
    <location>
        <begin position="58"/>
        <end position="80"/>
    </location>
</feature>
<dbReference type="PANTHER" id="PTHR33931">
    <property type="entry name" value="HOLIN-LIKE PROTEIN CIDA-RELATED"/>
    <property type="match status" value="1"/>
</dbReference>
<evidence type="ECO:0000313" key="7">
    <source>
        <dbReference type="EMBL" id="AHK79326.1"/>
    </source>
</evidence>
<proteinExistence type="predicted"/>
<accession>W8KUS6</accession>
<dbReference type="GO" id="GO:0016787">
    <property type="term" value="F:hydrolase activity"/>
    <property type="evidence" value="ECO:0007669"/>
    <property type="project" value="UniProtKB-KW"/>
</dbReference>
<dbReference type="Pfam" id="PF03788">
    <property type="entry name" value="LrgA"/>
    <property type="match status" value="1"/>
</dbReference>